<dbReference type="AlphaFoldDB" id="A0A1H6CG47"/>
<protein>
    <submittedName>
        <fullName evidence="6">DoxX-like family protein</fullName>
    </submittedName>
</protein>
<feature type="transmembrane region" description="Helical" evidence="5">
    <location>
        <begin position="96"/>
        <end position="113"/>
    </location>
</feature>
<evidence type="ECO:0000256" key="2">
    <source>
        <dbReference type="ARBA" id="ARBA00022692"/>
    </source>
</evidence>
<feature type="transmembrane region" description="Helical" evidence="5">
    <location>
        <begin position="71"/>
        <end position="89"/>
    </location>
</feature>
<keyword evidence="2 5" id="KW-0812">Transmembrane</keyword>
<evidence type="ECO:0000256" key="4">
    <source>
        <dbReference type="ARBA" id="ARBA00023136"/>
    </source>
</evidence>
<reference evidence="6 7" key="1">
    <citation type="submission" date="2016-10" db="EMBL/GenBank/DDBJ databases">
        <authorList>
            <person name="de Groot N.N."/>
        </authorList>
    </citation>
    <scope>NUCLEOTIDE SEQUENCE [LARGE SCALE GENOMIC DNA]</scope>
    <source>
        <strain evidence="6 7">DSM 22489</strain>
    </source>
</reference>
<dbReference type="RefSeq" id="WP_103935351.1">
    <property type="nucleotide sequence ID" value="NZ_FNVA01000010.1"/>
</dbReference>
<accession>A0A1H6CG47</accession>
<dbReference type="EMBL" id="FNVA01000010">
    <property type="protein sequence ID" value="SEG71773.1"/>
    <property type="molecule type" value="Genomic_DNA"/>
</dbReference>
<organism evidence="6 7">
    <name type="scientific">Bryocella elongata</name>
    <dbReference type="NCBI Taxonomy" id="863522"/>
    <lineage>
        <taxon>Bacteria</taxon>
        <taxon>Pseudomonadati</taxon>
        <taxon>Acidobacteriota</taxon>
        <taxon>Terriglobia</taxon>
        <taxon>Terriglobales</taxon>
        <taxon>Acidobacteriaceae</taxon>
        <taxon>Bryocella</taxon>
    </lineage>
</organism>
<dbReference type="OrthoDB" id="7960583at2"/>
<keyword evidence="4 5" id="KW-0472">Membrane</keyword>
<evidence type="ECO:0000313" key="7">
    <source>
        <dbReference type="Proteomes" id="UP000236728"/>
    </source>
</evidence>
<evidence type="ECO:0000313" key="6">
    <source>
        <dbReference type="EMBL" id="SEG71773.1"/>
    </source>
</evidence>
<dbReference type="Proteomes" id="UP000236728">
    <property type="component" value="Unassembled WGS sequence"/>
</dbReference>
<keyword evidence="7" id="KW-1185">Reference proteome</keyword>
<dbReference type="Pfam" id="PF13564">
    <property type="entry name" value="DoxX_2"/>
    <property type="match status" value="1"/>
</dbReference>
<dbReference type="GO" id="GO:0016020">
    <property type="term" value="C:membrane"/>
    <property type="evidence" value="ECO:0007669"/>
    <property type="project" value="UniProtKB-SubCell"/>
</dbReference>
<evidence type="ECO:0000256" key="1">
    <source>
        <dbReference type="ARBA" id="ARBA00004141"/>
    </source>
</evidence>
<sequence length="119" mass="13277">MSHLTIYYIATWTSALIALTTAIVYFARPSVILQNFSSLGFPSYLPILLGIWKALGAIALVAPVSPLLREWAYAGFTFNYTGAMFSHLATKEYPKVLPPLIIFGILAISYFFNPNQLHF</sequence>
<feature type="transmembrane region" description="Helical" evidence="5">
    <location>
        <begin position="6"/>
        <end position="27"/>
    </location>
</feature>
<proteinExistence type="predicted"/>
<dbReference type="PIRSF" id="PIRSF030066">
    <property type="entry name" value="UCP030066"/>
    <property type="match status" value="1"/>
</dbReference>
<dbReference type="InterPro" id="IPR032808">
    <property type="entry name" value="DoxX"/>
</dbReference>
<dbReference type="InterPro" id="IPR016944">
    <property type="entry name" value="UCP030066"/>
</dbReference>
<gene>
    <name evidence="6" type="ORF">SAMN05421819_4523</name>
</gene>
<evidence type="ECO:0000256" key="3">
    <source>
        <dbReference type="ARBA" id="ARBA00022989"/>
    </source>
</evidence>
<comment type="subcellular location">
    <subcellularLocation>
        <location evidence="1">Membrane</location>
        <topology evidence="1">Multi-pass membrane protein</topology>
    </subcellularLocation>
</comment>
<keyword evidence="3 5" id="KW-1133">Transmembrane helix</keyword>
<evidence type="ECO:0000256" key="5">
    <source>
        <dbReference type="SAM" id="Phobius"/>
    </source>
</evidence>
<name>A0A1H6CG47_9BACT</name>
<feature type="transmembrane region" description="Helical" evidence="5">
    <location>
        <begin position="39"/>
        <end position="65"/>
    </location>
</feature>